<name>W4F5U8_9BACL</name>
<comment type="similarity">
    <text evidence="1">Belongs to the EamA transporter family.</text>
</comment>
<dbReference type="eggNOG" id="COG0697">
    <property type="taxonomic scope" value="Bacteria"/>
</dbReference>
<keyword evidence="2" id="KW-0472">Membrane</keyword>
<dbReference type="Pfam" id="PF00892">
    <property type="entry name" value="EamA"/>
    <property type="match status" value="1"/>
</dbReference>
<dbReference type="InterPro" id="IPR000620">
    <property type="entry name" value="EamA_dom"/>
</dbReference>
<keyword evidence="2" id="KW-0812">Transmembrane</keyword>
<comment type="caution">
    <text evidence="4">The sequence shown here is derived from an EMBL/GenBank/DDBJ whole genome shotgun (WGS) entry which is preliminary data.</text>
</comment>
<gene>
    <name evidence="4" type="ORF">C176_02378</name>
</gene>
<evidence type="ECO:0000256" key="1">
    <source>
        <dbReference type="ARBA" id="ARBA00007362"/>
    </source>
</evidence>
<keyword evidence="2" id="KW-1133">Transmembrane helix</keyword>
<feature type="domain" description="EamA" evidence="3">
    <location>
        <begin position="2"/>
        <end position="62"/>
    </location>
</feature>
<sequence>MVLPGFVALLSWNYGVKILSSVNGILFINFVPITTLVIMMIQGYKITIFDVAGTLLVIIALIRNNVCQRKEENEHQKNLLKEQMSKAV</sequence>
<dbReference type="Proteomes" id="UP000019062">
    <property type="component" value="Unassembled WGS sequence"/>
</dbReference>
<evidence type="ECO:0000256" key="2">
    <source>
        <dbReference type="SAM" id="Phobius"/>
    </source>
</evidence>
<keyword evidence="5" id="KW-1185">Reference proteome</keyword>
<organism evidence="4 5">
    <name type="scientific">Viridibacillus arenosi FSL R5-213</name>
    <dbReference type="NCBI Taxonomy" id="1227360"/>
    <lineage>
        <taxon>Bacteria</taxon>
        <taxon>Bacillati</taxon>
        <taxon>Bacillota</taxon>
        <taxon>Bacilli</taxon>
        <taxon>Bacillales</taxon>
        <taxon>Caryophanaceae</taxon>
        <taxon>Viridibacillus</taxon>
    </lineage>
</organism>
<dbReference type="AlphaFoldDB" id="W4F5U8"/>
<feature type="transmembrane region" description="Helical" evidence="2">
    <location>
        <begin position="20"/>
        <end position="41"/>
    </location>
</feature>
<reference evidence="4 5" key="1">
    <citation type="journal article" date="2014" name="BMC Genomics">
        <title>Genomic comparison of sporeforming bacilli isolated from milk.</title>
        <authorList>
            <person name="Moreno Switt A.I."/>
            <person name="Andrus A.D."/>
            <person name="Ranieri M.L."/>
            <person name="Orsi R.H."/>
            <person name="Ivy R."/>
            <person name="den Bakker H.C."/>
            <person name="Martin N.H."/>
            <person name="Wiedmann M."/>
            <person name="Boor K.J."/>
        </authorList>
    </citation>
    <scope>NUCLEOTIDE SEQUENCE [LARGE SCALE GENOMIC DNA]</scope>
    <source>
        <strain evidence="4 5">FSL R5-213</strain>
    </source>
</reference>
<dbReference type="PATRIC" id="fig|1227360.4.peg.477"/>
<dbReference type="EMBL" id="ASQA01000008">
    <property type="protein sequence ID" value="ETT87752.1"/>
    <property type="molecule type" value="Genomic_DNA"/>
</dbReference>
<protein>
    <submittedName>
        <fullName evidence="4">Cysteine transporter</fullName>
    </submittedName>
</protein>
<accession>W4F5U8</accession>
<dbReference type="GO" id="GO:0016020">
    <property type="term" value="C:membrane"/>
    <property type="evidence" value="ECO:0007669"/>
    <property type="project" value="InterPro"/>
</dbReference>
<proteinExistence type="inferred from homology"/>
<evidence type="ECO:0000313" key="5">
    <source>
        <dbReference type="Proteomes" id="UP000019062"/>
    </source>
</evidence>
<evidence type="ECO:0000259" key="3">
    <source>
        <dbReference type="Pfam" id="PF00892"/>
    </source>
</evidence>
<feature type="transmembrane region" description="Helical" evidence="2">
    <location>
        <begin position="48"/>
        <end position="66"/>
    </location>
</feature>
<evidence type="ECO:0000313" key="4">
    <source>
        <dbReference type="EMBL" id="ETT87752.1"/>
    </source>
</evidence>